<dbReference type="RefSeq" id="WP_183167248.1">
    <property type="nucleotide sequence ID" value="NZ_JACHXI010000015.1"/>
</dbReference>
<organism evidence="1 2">
    <name type="scientific">Azomonas macrocytogenes</name>
    <name type="common">Azotobacter macrocytogenes</name>
    <dbReference type="NCBI Taxonomy" id="69962"/>
    <lineage>
        <taxon>Bacteria</taxon>
        <taxon>Pseudomonadati</taxon>
        <taxon>Pseudomonadota</taxon>
        <taxon>Gammaproteobacteria</taxon>
        <taxon>Pseudomonadales</taxon>
        <taxon>Pseudomonadaceae</taxon>
        <taxon>Azomonas</taxon>
    </lineage>
</organism>
<keyword evidence="2" id="KW-1185">Reference proteome</keyword>
<reference evidence="1 2" key="1">
    <citation type="submission" date="2020-08" db="EMBL/GenBank/DDBJ databases">
        <title>Genomic Encyclopedia of Type Strains, Phase III (KMG-III): the genomes of soil and plant-associated and newly described type strains.</title>
        <authorList>
            <person name="Whitman W."/>
        </authorList>
    </citation>
    <scope>NUCLEOTIDE SEQUENCE [LARGE SCALE GENOMIC DNA]</scope>
    <source>
        <strain evidence="1 2">CECT 4462</strain>
    </source>
</reference>
<evidence type="ECO:0000313" key="2">
    <source>
        <dbReference type="Proteomes" id="UP000549250"/>
    </source>
</evidence>
<accession>A0A839T4A1</accession>
<comment type="caution">
    <text evidence="1">The sequence shown here is derived from an EMBL/GenBank/DDBJ whole genome shotgun (WGS) entry which is preliminary data.</text>
</comment>
<dbReference type="AlphaFoldDB" id="A0A839T4A1"/>
<dbReference type="Proteomes" id="UP000549250">
    <property type="component" value="Unassembled WGS sequence"/>
</dbReference>
<dbReference type="EMBL" id="JACHXI010000015">
    <property type="protein sequence ID" value="MBB3104367.1"/>
    <property type="molecule type" value="Genomic_DNA"/>
</dbReference>
<protein>
    <submittedName>
        <fullName evidence="1">Uncharacterized protein</fullName>
    </submittedName>
</protein>
<name>A0A839T4A1_AZOMA</name>
<sequence length="141" mass="15334">MPFFVNGLFMVQSTKAIDFKMDVDTHSCVSVIPLLGLIKRLPNPDMGAAMRDLFSLGCLLIIEGQTQRGFKACNTVFETLGPVGNTGYFEQLLQALPTQAAKFVSEIKPSESFAKLLRIPEQHQKAMLDSLAAKPLSSSAG</sequence>
<gene>
    <name evidence="1" type="ORF">FHR87_002783</name>
</gene>
<proteinExistence type="predicted"/>
<evidence type="ECO:0000313" key="1">
    <source>
        <dbReference type="EMBL" id="MBB3104367.1"/>
    </source>
</evidence>